<dbReference type="CDD" id="cd05379">
    <property type="entry name" value="CAP_bacterial"/>
    <property type="match status" value="1"/>
</dbReference>
<keyword evidence="3" id="KW-1185">Reference proteome</keyword>
<gene>
    <name evidence="2" type="ORF">GCM10009864_58750</name>
</gene>
<evidence type="ECO:0000313" key="3">
    <source>
        <dbReference type="Proteomes" id="UP001500994"/>
    </source>
</evidence>
<evidence type="ECO:0000313" key="2">
    <source>
        <dbReference type="EMBL" id="GAA2678941.1"/>
    </source>
</evidence>
<dbReference type="Pfam" id="PF00188">
    <property type="entry name" value="CAP"/>
    <property type="match status" value="1"/>
</dbReference>
<dbReference type="EMBL" id="BAAARK010000023">
    <property type="protein sequence ID" value="GAA2678941.1"/>
    <property type="molecule type" value="Genomic_DNA"/>
</dbReference>
<comment type="caution">
    <text evidence="2">The sequence shown here is derived from an EMBL/GenBank/DDBJ whole genome shotgun (WGS) entry which is preliminary data.</text>
</comment>
<sequence>MTTLLDWRSCYKCQTLFFDMLPEKGDCPAGGGHKAWGFAYGFSSDATESPTQQINWRQCGKCYALYFDGFLDNKGVCPTGGGHQASGYMCAVLHDGSVETPTRQTNWRSCGKCQAMFFDGFPEKGACATGGGHQASGWTYVIDHWTDEPQDSMDWQEIETFDLVNSLRRQAGAEDVRIDPRLVAETRAHSQDLADHFGLKDQVWNGWPGHVGSDGSTPPDRITKAVGVSGFENVYSGWFSGNGAVPSPQDACNWWMGEPGHRANLLDPHHANAGMGIAYGPGVTRDGVPATWFYFTQDFTDAG</sequence>
<dbReference type="Proteomes" id="UP001500994">
    <property type="component" value="Unassembled WGS sequence"/>
</dbReference>
<organism evidence="2 3">
    <name type="scientific">Streptomyces lunalinharesii</name>
    <dbReference type="NCBI Taxonomy" id="333384"/>
    <lineage>
        <taxon>Bacteria</taxon>
        <taxon>Bacillati</taxon>
        <taxon>Actinomycetota</taxon>
        <taxon>Actinomycetes</taxon>
        <taxon>Kitasatosporales</taxon>
        <taxon>Streptomycetaceae</taxon>
        <taxon>Streptomyces</taxon>
    </lineage>
</organism>
<feature type="domain" description="SCP" evidence="1">
    <location>
        <begin position="161"/>
        <end position="299"/>
    </location>
</feature>
<dbReference type="SUPFAM" id="SSF55797">
    <property type="entry name" value="PR-1-like"/>
    <property type="match status" value="1"/>
</dbReference>
<dbReference type="PANTHER" id="PTHR31157">
    <property type="entry name" value="SCP DOMAIN-CONTAINING PROTEIN"/>
    <property type="match status" value="1"/>
</dbReference>
<evidence type="ECO:0000259" key="1">
    <source>
        <dbReference type="Pfam" id="PF00188"/>
    </source>
</evidence>
<dbReference type="RefSeq" id="WP_344581600.1">
    <property type="nucleotide sequence ID" value="NZ_BAAARK010000023.1"/>
</dbReference>
<name>A0ABP6F187_9ACTN</name>
<proteinExistence type="predicted"/>
<dbReference type="InterPro" id="IPR035940">
    <property type="entry name" value="CAP_sf"/>
</dbReference>
<protein>
    <recommendedName>
        <fullName evidence="1">SCP domain-containing protein</fullName>
    </recommendedName>
</protein>
<dbReference type="Gene3D" id="3.40.33.10">
    <property type="entry name" value="CAP"/>
    <property type="match status" value="1"/>
</dbReference>
<dbReference type="PANTHER" id="PTHR31157:SF1">
    <property type="entry name" value="SCP DOMAIN-CONTAINING PROTEIN"/>
    <property type="match status" value="1"/>
</dbReference>
<accession>A0ABP6F187</accession>
<reference evidence="3" key="1">
    <citation type="journal article" date="2019" name="Int. J. Syst. Evol. Microbiol.">
        <title>The Global Catalogue of Microorganisms (GCM) 10K type strain sequencing project: providing services to taxonomists for standard genome sequencing and annotation.</title>
        <authorList>
            <consortium name="The Broad Institute Genomics Platform"/>
            <consortium name="The Broad Institute Genome Sequencing Center for Infectious Disease"/>
            <person name="Wu L."/>
            <person name="Ma J."/>
        </authorList>
    </citation>
    <scope>NUCLEOTIDE SEQUENCE [LARGE SCALE GENOMIC DNA]</scope>
    <source>
        <strain evidence="3">JCM 16374</strain>
    </source>
</reference>
<dbReference type="InterPro" id="IPR014044">
    <property type="entry name" value="CAP_dom"/>
</dbReference>